<dbReference type="Gene3D" id="3.40.1090.10">
    <property type="entry name" value="Cytosolic phospholipase A2 catalytic domain"/>
    <property type="match status" value="1"/>
</dbReference>
<keyword evidence="3 4" id="KW-0443">Lipid metabolism</keyword>
<evidence type="ECO:0000256" key="4">
    <source>
        <dbReference type="PROSITE-ProRule" id="PRU01161"/>
    </source>
</evidence>
<feature type="active site" description="Nucleophile" evidence="4">
    <location>
        <position position="481"/>
    </location>
</feature>
<dbReference type="GO" id="GO:0016020">
    <property type="term" value="C:membrane"/>
    <property type="evidence" value="ECO:0007669"/>
    <property type="project" value="TreeGrafter"/>
</dbReference>
<feature type="compositionally biased region" description="Polar residues" evidence="5">
    <location>
        <begin position="69"/>
        <end position="80"/>
    </location>
</feature>
<dbReference type="GO" id="GO:0047499">
    <property type="term" value="F:calcium-independent phospholipase A2 activity"/>
    <property type="evidence" value="ECO:0007669"/>
    <property type="project" value="TreeGrafter"/>
</dbReference>
<dbReference type="GO" id="GO:0019369">
    <property type="term" value="P:arachidonate metabolic process"/>
    <property type="evidence" value="ECO:0007669"/>
    <property type="project" value="TreeGrafter"/>
</dbReference>
<keyword evidence="6" id="KW-1133">Transmembrane helix</keyword>
<proteinExistence type="predicted"/>
<dbReference type="PANTHER" id="PTHR24185">
    <property type="entry name" value="CALCIUM-INDEPENDENT PHOSPHOLIPASE A2-GAMMA"/>
    <property type="match status" value="1"/>
</dbReference>
<feature type="transmembrane region" description="Helical" evidence="6">
    <location>
        <begin position="826"/>
        <end position="850"/>
    </location>
</feature>
<feature type="region of interest" description="Disordered" evidence="5">
    <location>
        <begin position="31"/>
        <end position="95"/>
    </location>
</feature>
<dbReference type="GeneTree" id="ENSGT00940000154738"/>
<gene>
    <name evidence="8" type="primary">LOC110490626</name>
</gene>
<feature type="transmembrane region" description="Helical" evidence="6">
    <location>
        <begin position="630"/>
        <end position="654"/>
    </location>
</feature>
<evidence type="ECO:0000256" key="3">
    <source>
        <dbReference type="ARBA" id="ARBA00023098"/>
    </source>
</evidence>
<evidence type="ECO:0000313" key="8">
    <source>
        <dbReference type="Ensembl" id="ENSOMYP00000132924.1"/>
    </source>
</evidence>
<reference evidence="8" key="2">
    <citation type="submission" date="2025-08" db="UniProtKB">
        <authorList>
            <consortium name="Ensembl"/>
        </authorList>
    </citation>
    <scope>IDENTIFICATION</scope>
</reference>
<feature type="compositionally biased region" description="Low complexity" evidence="5">
    <location>
        <begin position="42"/>
        <end position="61"/>
    </location>
</feature>
<feature type="region of interest" description="Disordered" evidence="5">
    <location>
        <begin position="217"/>
        <end position="277"/>
    </location>
</feature>
<evidence type="ECO:0000256" key="6">
    <source>
        <dbReference type="SAM" id="Phobius"/>
    </source>
</evidence>
<evidence type="ECO:0000256" key="5">
    <source>
        <dbReference type="SAM" id="MobiDB-lite"/>
    </source>
</evidence>
<feature type="active site" description="Proton acceptor" evidence="4">
    <location>
        <position position="621"/>
    </location>
</feature>
<feature type="region of interest" description="Disordered" evidence="5">
    <location>
        <begin position="167"/>
        <end position="191"/>
    </location>
</feature>
<name>A0A8K9XI52_ONCMY</name>
<dbReference type="Ensembl" id="ENSOMYT00000152207.1">
    <property type="protein sequence ID" value="ENSOMYP00000132924.1"/>
    <property type="gene ID" value="ENSOMYG00000057116.1"/>
</dbReference>
<reference evidence="8" key="3">
    <citation type="submission" date="2025-09" db="UniProtKB">
        <authorList>
            <consortium name="Ensembl"/>
        </authorList>
    </citation>
    <scope>IDENTIFICATION</scope>
</reference>
<dbReference type="SUPFAM" id="SSF52151">
    <property type="entry name" value="FabD/lysophospholipase-like"/>
    <property type="match status" value="1"/>
</dbReference>
<dbReference type="Pfam" id="PF01734">
    <property type="entry name" value="Patatin"/>
    <property type="match status" value="1"/>
</dbReference>
<comment type="caution">
    <text evidence="4">Lacks conserved residue(s) required for the propagation of feature annotation.</text>
</comment>
<dbReference type="InterPro" id="IPR002641">
    <property type="entry name" value="PNPLA_dom"/>
</dbReference>
<feature type="transmembrane region" description="Helical" evidence="6">
    <location>
        <begin position="473"/>
        <end position="497"/>
    </location>
</feature>
<evidence type="ECO:0000313" key="9">
    <source>
        <dbReference type="Proteomes" id="UP000694395"/>
    </source>
</evidence>
<feature type="transmembrane region" description="Helical" evidence="6">
    <location>
        <begin position="942"/>
        <end position="966"/>
    </location>
</feature>
<feature type="compositionally biased region" description="Polar residues" evidence="5">
    <location>
        <begin position="179"/>
        <end position="191"/>
    </location>
</feature>
<keyword evidence="6" id="KW-0812">Transmembrane</keyword>
<keyword evidence="1 4" id="KW-0378">Hydrolase</keyword>
<feature type="transmembrane region" description="Helical" evidence="6">
    <location>
        <begin position="712"/>
        <end position="738"/>
    </location>
</feature>
<evidence type="ECO:0000256" key="2">
    <source>
        <dbReference type="ARBA" id="ARBA00022963"/>
    </source>
</evidence>
<feature type="domain" description="PNPLA" evidence="7">
    <location>
        <begin position="443"/>
        <end position="634"/>
    </location>
</feature>
<feature type="region of interest" description="Disordered" evidence="5">
    <location>
        <begin position="316"/>
        <end position="338"/>
    </location>
</feature>
<dbReference type="AlphaFoldDB" id="A0A8K9XI52"/>
<dbReference type="PROSITE" id="PS51635">
    <property type="entry name" value="PNPLA"/>
    <property type="match status" value="1"/>
</dbReference>
<dbReference type="InterPro" id="IPR016035">
    <property type="entry name" value="Acyl_Trfase/lysoPLipase"/>
</dbReference>
<dbReference type="PANTHER" id="PTHR24185:SF1">
    <property type="entry name" value="CALCIUM-INDEPENDENT PHOSPHOLIPASE A2-GAMMA"/>
    <property type="match status" value="1"/>
</dbReference>
<feature type="short sequence motif" description="GXGXXG" evidence="4">
    <location>
        <begin position="447"/>
        <end position="452"/>
    </location>
</feature>
<keyword evidence="6" id="KW-0472">Membrane</keyword>
<dbReference type="Proteomes" id="UP000694395">
    <property type="component" value="Chromosome 15"/>
</dbReference>
<evidence type="ECO:0000259" key="7">
    <source>
        <dbReference type="PROSITE" id="PS51635"/>
    </source>
</evidence>
<reference evidence="8" key="1">
    <citation type="submission" date="2020-07" db="EMBL/GenBank/DDBJ databases">
        <title>A long reads based de novo assembly of the rainbow trout Arlee double haploid line genome.</title>
        <authorList>
            <person name="Gao G."/>
            <person name="Palti Y."/>
        </authorList>
    </citation>
    <scope>NUCLEOTIDE SEQUENCE [LARGE SCALE GENOMIC DNA]</scope>
</reference>
<feature type="compositionally biased region" description="Low complexity" evidence="5">
    <location>
        <begin position="247"/>
        <end position="268"/>
    </location>
</feature>
<feature type="transmembrane region" description="Helical" evidence="6">
    <location>
        <begin position="750"/>
        <end position="780"/>
    </location>
</feature>
<feature type="short sequence motif" description="GXSXG" evidence="4">
    <location>
        <begin position="479"/>
        <end position="483"/>
    </location>
</feature>
<accession>A0A8K9XI52</accession>
<evidence type="ECO:0000256" key="1">
    <source>
        <dbReference type="ARBA" id="ARBA00022801"/>
    </source>
</evidence>
<organism evidence="8 9">
    <name type="scientific">Oncorhynchus mykiss</name>
    <name type="common">Rainbow trout</name>
    <name type="synonym">Salmo gairdneri</name>
    <dbReference type="NCBI Taxonomy" id="8022"/>
    <lineage>
        <taxon>Eukaryota</taxon>
        <taxon>Metazoa</taxon>
        <taxon>Chordata</taxon>
        <taxon>Craniata</taxon>
        <taxon>Vertebrata</taxon>
        <taxon>Euteleostomi</taxon>
        <taxon>Actinopterygii</taxon>
        <taxon>Neopterygii</taxon>
        <taxon>Teleostei</taxon>
        <taxon>Protacanthopterygii</taxon>
        <taxon>Salmoniformes</taxon>
        <taxon>Salmonidae</taxon>
        <taxon>Salmoninae</taxon>
        <taxon>Oncorhynchus</taxon>
    </lineage>
</organism>
<dbReference type="GO" id="GO:0016042">
    <property type="term" value="P:lipid catabolic process"/>
    <property type="evidence" value="ECO:0007669"/>
    <property type="project" value="UniProtKB-UniRule"/>
</dbReference>
<keyword evidence="9" id="KW-1185">Reference proteome</keyword>
<keyword evidence="2 4" id="KW-0442">Lipid degradation</keyword>
<protein>
    <submittedName>
        <fullName evidence="8">Patatin-like phospholipase domain containing 8</fullName>
    </submittedName>
</protein>
<feature type="transmembrane region" description="Helical" evidence="6">
    <location>
        <begin position="870"/>
        <end position="894"/>
    </location>
</feature>
<feature type="transmembrane region" description="Helical" evidence="6">
    <location>
        <begin position="906"/>
        <end position="930"/>
    </location>
</feature>
<sequence>MSRIRSTLNTVTKAVSGSDLLSKISRLKPSAAAAHAEKVLAEAEPLTPSPTPAASDPSAAAIDMKPPEQDQTVGQDQNNGEEGKENQPLQPLEKPFMANVKPKQSLAASVANSAASVAISTASSSSAIAKQTLQLFQPEALSTNMDETYSTLSQHVNDYFGSCSSLSTGDDKKPHHINVNAQASTSSKPALSLRYQSTKSGDHIPVSLPVAAETKAIQGKAATPQPTPPLEEVSSTSGVPTRESPATDSTSSDPVTYTSTPTPTLTPSKKGGFGQYLSDPRPNVQAFFGSYIAPLVPSKFRADPKSVTAAVEEKTTEEAVRKPGEKMETEEQKKNAEEGAKKLLLSQREKIIARVSMDNRTRALVQGIQKATDMNVHTSRVEELSLHLLEYPETRGVAVKERVIPCLLRLRQTRDPRLQAAVREALALVGYTDPVKGQGIRILAIDGGGTRGLVALQTLHKLQTLTGKPIYQLFDYICGVSTGAILAFMLGVFQIPLDDCEELYRKLGSDVFKQNVIVGTVKMGWSHAFYDSQIWENILKERMGEGLMVETARDPKCPKVSAVSTIVNRGLPLKAYVFRNYSMLPGVRSHYIGDCKHKMWQAIRASSAAPGYFQEYTLGKDLHQVTNSSISVCVALVLSLCLSTSASLFLSVYLPQPLSLFLPQSLSVSTSASLCLSTSTSFSLCLSTSTSLCLSTSTSLCLSTSTSLSFSVYLPLSLCIYPSLCLSTSTSLFLSVYLPQPLSVYLPQPLSLSLFIYLNLSFSLFIYLSLSFSLFIYLTLSLSLCLSTSPCLSLSLSTSTSLSLCLSTSPCLSLSVYLPHPVSLSLFIYLTLSLSLCLSTSTSLFLSVYLPQPLFLSVYLPHPVSLSVYLPHPVSLSLFIYLTLSLSLFIYLNLSLSLCLSTSTSLSLSLFIYLNLSLSLCLSTSTSLSLSVYLPQPLSLSLFIYLNLSLSLCLSTSTSLSLSVYLPQPLSFSITPLSLSLCLYDLSLTVTHLPNTSRKSIHFQYR</sequence>